<accession>A0A1J4KFG2</accession>
<name>A0A1J4KFG2_9EUKA</name>
<keyword evidence="2" id="KW-1185">Reference proteome</keyword>
<dbReference type="InterPro" id="IPR036770">
    <property type="entry name" value="Ankyrin_rpt-contain_sf"/>
</dbReference>
<dbReference type="OrthoDB" id="10683405at2759"/>
<organism evidence="1 2">
    <name type="scientific">Tritrichomonas foetus</name>
    <dbReference type="NCBI Taxonomy" id="1144522"/>
    <lineage>
        <taxon>Eukaryota</taxon>
        <taxon>Metamonada</taxon>
        <taxon>Parabasalia</taxon>
        <taxon>Tritrichomonadida</taxon>
        <taxon>Tritrichomonadidae</taxon>
        <taxon>Tritrichomonas</taxon>
    </lineage>
</organism>
<dbReference type="Proteomes" id="UP000179807">
    <property type="component" value="Unassembled WGS sequence"/>
</dbReference>
<evidence type="ECO:0000313" key="2">
    <source>
        <dbReference type="Proteomes" id="UP000179807"/>
    </source>
</evidence>
<dbReference type="RefSeq" id="XP_068361245.1">
    <property type="nucleotide sequence ID" value="XM_068503169.1"/>
</dbReference>
<dbReference type="EMBL" id="MLAK01000677">
    <property type="protein sequence ID" value="OHT08109.1"/>
    <property type="molecule type" value="Genomic_DNA"/>
</dbReference>
<evidence type="ECO:0000313" key="1">
    <source>
        <dbReference type="EMBL" id="OHT08109.1"/>
    </source>
</evidence>
<dbReference type="AlphaFoldDB" id="A0A1J4KFG2"/>
<gene>
    <name evidence="1" type="ORF">TRFO_23468</name>
</gene>
<proteinExistence type="predicted"/>
<dbReference type="GeneID" id="94837873"/>
<sequence length="559" mass="66481">MVKLRCRDQISIEKPNIFFFEITSQAILMLSVEEFLETRKERHEIITEFQDKLNWINSDSFDECREFIENKKSFFFNDKESAYLFASTISCISIYNFKNVEYLCDLASYFKPQLFMFFNEYDIYSIFSDFMLTCFLYQRNVLSIETIYVMSYSSPVLFAMFYPELKQYDPEFVEKCENFDIPKDPDFVTFYQLEEFQNLLSNAKNHPALHIEHRKNFYHPSELAKAIREDDIDTFQNILSDQNISVHGFLPYSFYERTKTIDKYVSYIQYAAVYGSLNIFKFLWVNDAECSENLNSYAYSGRNYDIIHICETRFQMKNAMLFAINTFQYDLIEYLKNNGEKITLYDLLMSMHAFNYKVIREHLKTIVENLDFVVDNVGTFFNHFTDLDLARFLFFHADDSVFQKIGFSHLVSSTITSGIVTFMTFVLSHPKISPLNNNKKLFSRLISFAAKFSINMLSCLFEYSQFKDINLLVDIDSYMYNPIFIKFILEKTQIPPGYSLIIIFILYTTLTCKNFDMIFNQKFLNLNLDICNELLVLFTKSEQTYLKRKLLDYIMKYYS</sequence>
<reference evidence="1" key="1">
    <citation type="submission" date="2016-10" db="EMBL/GenBank/DDBJ databases">
        <authorList>
            <person name="Benchimol M."/>
            <person name="Almeida L.G."/>
            <person name="Vasconcelos A.T."/>
            <person name="Perreira-Neves A."/>
            <person name="Rosa I.A."/>
            <person name="Tasca T."/>
            <person name="Bogo M.R."/>
            <person name="de Souza W."/>
        </authorList>
    </citation>
    <scope>NUCLEOTIDE SEQUENCE [LARGE SCALE GENOMIC DNA]</scope>
    <source>
        <strain evidence="1">K</strain>
    </source>
</reference>
<dbReference type="PANTHER" id="PTHR24159">
    <property type="match status" value="1"/>
</dbReference>
<dbReference type="SUPFAM" id="SSF48403">
    <property type="entry name" value="Ankyrin repeat"/>
    <property type="match status" value="1"/>
</dbReference>
<dbReference type="PANTHER" id="PTHR24159:SF5">
    <property type="entry name" value="ANK_REP_REGION DOMAIN-CONTAINING PROTEIN"/>
    <property type="match status" value="1"/>
</dbReference>
<comment type="caution">
    <text evidence="1">The sequence shown here is derived from an EMBL/GenBank/DDBJ whole genome shotgun (WGS) entry which is preliminary data.</text>
</comment>
<dbReference type="VEuPathDB" id="TrichDB:TRFO_23468"/>
<protein>
    <recommendedName>
        <fullName evidence="3">DUF3447 domain-containing protein</fullName>
    </recommendedName>
</protein>
<evidence type="ECO:0008006" key="3">
    <source>
        <dbReference type="Google" id="ProtNLM"/>
    </source>
</evidence>